<dbReference type="OrthoDB" id="142099at2157"/>
<dbReference type="EMBL" id="VIAQ01000012">
    <property type="protein sequence ID" value="TQD26318.1"/>
    <property type="molecule type" value="Genomic_DNA"/>
</dbReference>
<dbReference type="Proteomes" id="UP000319335">
    <property type="component" value="Unassembled WGS sequence"/>
</dbReference>
<organism evidence="2 3">
    <name type="scientific">Methanolobus vulcani</name>
    <dbReference type="NCBI Taxonomy" id="38026"/>
    <lineage>
        <taxon>Archaea</taxon>
        <taxon>Methanobacteriati</taxon>
        <taxon>Methanobacteriota</taxon>
        <taxon>Stenosarchaea group</taxon>
        <taxon>Methanomicrobia</taxon>
        <taxon>Methanosarcinales</taxon>
        <taxon>Methanosarcinaceae</taxon>
        <taxon>Methanolobus</taxon>
    </lineage>
</organism>
<feature type="transmembrane region" description="Helical" evidence="1">
    <location>
        <begin position="113"/>
        <end position="132"/>
    </location>
</feature>
<evidence type="ECO:0000256" key="1">
    <source>
        <dbReference type="SAM" id="Phobius"/>
    </source>
</evidence>
<accession>A0A7Z8P1M1</accession>
<proteinExistence type="predicted"/>
<comment type="caution">
    <text evidence="2">The sequence shown here is derived from an EMBL/GenBank/DDBJ whole genome shotgun (WGS) entry which is preliminary data.</text>
</comment>
<keyword evidence="1" id="KW-1133">Transmembrane helix</keyword>
<feature type="transmembrane region" description="Helical" evidence="1">
    <location>
        <begin position="38"/>
        <end position="60"/>
    </location>
</feature>
<keyword evidence="3" id="KW-1185">Reference proteome</keyword>
<gene>
    <name evidence="2" type="ORF">FKV42_06095</name>
</gene>
<evidence type="ECO:0000313" key="2">
    <source>
        <dbReference type="EMBL" id="TQD26318.1"/>
    </source>
</evidence>
<name>A0A7Z8P1M1_9EURY</name>
<dbReference type="RefSeq" id="WP_154809353.1">
    <property type="nucleotide sequence ID" value="NZ_VIAQ01000012.1"/>
</dbReference>
<sequence>MQKSIYLYSIGAWIMLVILAIINGIIRNSFYSRQLGELLAHQVSTIVFCITIIAFSYLFFKYSGATGTRKDYLYIGLMWLCLTVAFEFLFGHYIAGHTWEHLLADYNVFKGRIWILVLIITATAPSISYWMIKHRS</sequence>
<evidence type="ECO:0000313" key="3">
    <source>
        <dbReference type="Proteomes" id="UP000319335"/>
    </source>
</evidence>
<dbReference type="AlphaFoldDB" id="A0A7Z8P1M1"/>
<feature type="transmembrane region" description="Helical" evidence="1">
    <location>
        <begin position="5"/>
        <end position="26"/>
    </location>
</feature>
<keyword evidence="1" id="KW-0812">Transmembrane</keyword>
<keyword evidence="1" id="KW-0472">Membrane</keyword>
<feature type="transmembrane region" description="Helical" evidence="1">
    <location>
        <begin position="72"/>
        <end position="93"/>
    </location>
</feature>
<protein>
    <submittedName>
        <fullName evidence="2">Uncharacterized protein</fullName>
    </submittedName>
</protein>
<reference evidence="2 3" key="1">
    <citation type="submission" date="2019-06" db="EMBL/GenBank/DDBJ databases">
        <title>Draft genome sequence of Methanolobus vulcani B1d.</title>
        <authorList>
            <person name="Creighbaum A.J."/>
            <person name="Ticak T."/>
            <person name="Hariraju D."/>
            <person name="Arivett B.A."/>
            <person name="Ferguson D.J.Jr."/>
        </authorList>
    </citation>
    <scope>NUCLEOTIDE SEQUENCE [LARGE SCALE GENOMIC DNA]</scope>
    <source>
        <strain evidence="2 3">B1d</strain>
    </source>
</reference>